<sequence>MQQDKFIRNEKNILKTARWMKYFLYFCRTVYLFLRERPLLA</sequence>
<organism evidence="1 2">
    <name type="scientific">Paraprevotella clara YIT 11840</name>
    <dbReference type="NCBI Taxonomy" id="762968"/>
    <lineage>
        <taxon>Bacteria</taxon>
        <taxon>Pseudomonadati</taxon>
        <taxon>Bacteroidota</taxon>
        <taxon>Bacteroidia</taxon>
        <taxon>Bacteroidales</taxon>
        <taxon>Prevotellaceae</taxon>
        <taxon>Paraprevotella</taxon>
    </lineage>
</organism>
<keyword evidence="2" id="KW-1185">Reference proteome</keyword>
<evidence type="ECO:0000313" key="2">
    <source>
        <dbReference type="Proteomes" id="UP000003598"/>
    </source>
</evidence>
<comment type="caution">
    <text evidence="1">The sequence shown here is derived from an EMBL/GenBank/DDBJ whole genome shotgun (WGS) entry which is preliminary data.</text>
</comment>
<dbReference type="STRING" id="762968.HMPREF9441_02714"/>
<accession>G5STK9</accession>
<dbReference type="AlphaFoldDB" id="G5STK9"/>
<dbReference type="Proteomes" id="UP000003598">
    <property type="component" value="Unassembled WGS sequence"/>
</dbReference>
<proteinExistence type="predicted"/>
<dbReference type="HOGENOM" id="CLU_3273925_0_0_10"/>
<evidence type="ECO:0000313" key="1">
    <source>
        <dbReference type="EMBL" id="EHG99102.1"/>
    </source>
</evidence>
<gene>
    <name evidence="1" type="ORF">HMPREF9441_02714</name>
</gene>
<dbReference type="EMBL" id="AFFY01000045">
    <property type="protein sequence ID" value="EHG99102.1"/>
    <property type="molecule type" value="Genomic_DNA"/>
</dbReference>
<protein>
    <submittedName>
        <fullName evidence="1">Uncharacterized protein</fullName>
    </submittedName>
</protein>
<name>G5STK9_9BACT</name>
<reference evidence="1 2" key="1">
    <citation type="submission" date="2011-03" db="EMBL/GenBank/DDBJ databases">
        <authorList>
            <person name="Weinstock G."/>
            <person name="Sodergren E."/>
            <person name="Clifton S."/>
            <person name="Fulton L."/>
            <person name="Fulton B."/>
            <person name="Courtney L."/>
            <person name="Fronick C."/>
            <person name="Harrison M."/>
            <person name="Strong C."/>
            <person name="Farmer C."/>
            <person name="Delahaunty K."/>
            <person name="Markovic C."/>
            <person name="Hall O."/>
            <person name="Minx P."/>
            <person name="Tomlinson C."/>
            <person name="Mitreva M."/>
            <person name="Hou S."/>
            <person name="Chen J."/>
            <person name="Wollam A."/>
            <person name="Pepin K.H."/>
            <person name="Johnson M."/>
            <person name="Bhonagiri V."/>
            <person name="Zhang X."/>
            <person name="Suruliraj S."/>
            <person name="Warren W."/>
            <person name="Chinwalla A."/>
            <person name="Mardis E.R."/>
            <person name="Wilson R.K."/>
        </authorList>
    </citation>
    <scope>NUCLEOTIDE SEQUENCE [LARGE SCALE GENOMIC DNA]</scope>
    <source>
        <strain evidence="1 2">YIT 11840</strain>
    </source>
</reference>